<organism evidence="1 2">
    <name type="scientific">Anoxybacterium hadale</name>
    <dbReference type="NCBI Taxonomy" id="3408580"/>
    <lineage>
        <taxon>Bacteria</taxon>
        <taxon>Bacillati</taxon>
        <taxon>Bacillota</taxon>
        <taxon>Clostridia</taxon>
        <taxon>Peptostreptococcales</taxon>
        <taxon>Anaerovoracaceae</taxon>
        <taxon>Anoxybacterium</taxon>
    </lineage>
</organism>
<dbReference type="EMBL" id="CP042469">
    <property type="protein sequence ID" value="QOX63671.1"/>
    <property type="molecule type" value="Genomic_DNA"/>
</dbReference>
<gene>
    <name evidence="1" type="ORF">FRZ06_10065</name>
</gene>
<evidence type="ECO:0000313" key="1">
    <source>
        <dbReference type="EMBL" id="QOX63671.1"/>
    </source>
</evidence>
<protein>
    <submittedName>
        <fullName evidence="1">Tape measure protein</fullName>
    </submittedName>
</protein>
<sequence>MSTLNTSLALYDRTSVSMQVLSKMADTASMKFDQTNISVNNLNKSLKNTESKADLILDVIKNGMKMADEYTRVQTRIKAVNNELGVQENLQEKIFAAANRSRTSYSNIVRTFSDLKGMTNSSLSNDEALGFSELMHKSYKLGGTDDATQSAGIDQVIKSMGTGTVDDGVFDNITKNAPAILKAMESFTGKSKLELSKMAAEGTLTADLLKNAMFAASNDINSEFSNLPMKFSEVLDRIRNVTIEAFGGVIESISSFMGSSEFEPYLNSIILGIYAIGSVLSWLVDSIIGAWDIIGPILFALAISYLNGLRTKLLALIPALWGMVSPILAQAAGWIAASWPILLIVAAVAAIIFVLGKLGVTAQSVFGFIFGLASALVAIFLDIPVYIQNAFIGAIKLIDLFITSLINKFISKINFLIEILSGLELIDVNPIDKFKGFTEGLEYKKTFNYSEVFEKGSNVGKGLYDAGKNKIGDIKDQISSFTNGFGLGTDGSNTFGYGGSDASNIPGFSGSSDLGTPSNPVSVQGTGSNGNLAVDMAEEDIQYLRDIAERDYINKFSTATVAPNIQVSFGDIHKEADADKVAGRIQRILREQIATAGEGVY</sequence>
<accession>A0ACD1AB54</accession>
<evidence type="ECO:0000313" key="2">
    <source>
        <dbReference type="Proteomes" id="UP000594014"/>
    </source>
</evidence>
<keyword evidence="2" id="KW-1185">Reference proteome</keyword>
<dbReference type="Proteomes" id="UP000594014">
    <property type="component" value="Chromosome"/>
</dbReference>
<reference evidence="1" key="1">
    <citation type="submission" date="2019-08" db="EMBL/GenBank/DDBJ databases">
        <title>Genome sequence of Clostridiales bacterium MT110.</title>
        <authorList>
            <person name="Cao J."/>
        </authorList>
    </citation>
    <scope>NUCLEOTIDE SEQUENCE</scope>
    <source>
        <strain evidence="1">MT110</strain>
    </source>
</reference>
<proteinExistence type="predicted"/>
<name>A0ACD1AB54_9FIRM</name>